<dbReference type="InterPro" id="IPR036291">
    <property type="entry name" value="NAD(P)-bd_dom_sf"/>
</dbReference>
<sequence>MGNEQVSILLVGAGGYGNNFVRELLADRDSGTFLLAGIVELYPENCKYYEQLLAMNVPFYSDMESFYKEHHADLAIVTTPIQYHCAHTCTALRHGSNVLCEKPIAATEREVRLMMEESARAGKFVAIGYNWSYYEQFLELKQDIVSGRFGKPKRLKSLVLWPRAETYYESGWKGRRKSQQGEWILDSIAHNATSHHLHNMLYMLGASIETSGRIDRVEAELYKANPIETFDTCAARIWVNGDVEVLYYAAHAVPQSVEPRFCFEFENALITFVTGEQNNRIVAHMSDGTVVSYEPREGKNGWVDGTKLWTCIEAVRNGGANIPCGLEASLPQVQCMSGMLESAGEASTFPEELMRKDQERRLLWVDGLDKTLLACYENGVLPSEAGALWAVKGNLVHITDNMEYRHLHE</sequence>
<evidence type="ECO:0000313" key="3">
    <source>
        <dbReference type="Proteomes" id="UP000293142"/>
    </source>
</evidence>
<protein>
    <submittedName>
        <fullName evidence="2">Gfo/Idh/MocA family oxidoreductase</fullName>
    </submittedName>
</protein>
<evidence type="ECO:0000259" key="1">
    <source>
        <dbReference type="Pfam" id="PF01408"/>
    </source>
</evidence>
<dbReference type="PANTHER" id="PTHR43249">
    <property type="entry name" value="UDP-N-ACETYL-2-AMINO-2-DEOXY-D-GLUCURONATE OXIDASE"/>
    <property type="match status" value="1"/>
</dbReference>
<dbReference type="EMBL" id="SIRE01000005">
    <property type="protein sequence ID" value="TBL80327.1"/>
    <property type="molecule type" value="Genomic_DNA"/>
</dbReference>
<organism evidence="2 3">
    <name type="scientific">Paenibacillus thalictri</name>
    <dbReference type="NCBI Taxonomy" id="2527873"/>
    <lineage>
        <taxon>Bacteria</taxon>
        <taxon>Bacillati</taxon>
        <taxon>Bacillota</taxon>
        <taxon>Bacilli</taxon>
        <taxon>Bacillales</taxon>
        <taxon>Paenibacillaceae</taxon>
        <taxon>Paenibacillus</taxon>
    </lineage>
</organism>
<dbReference type="AlphaFoldDB" id="A0A4Q9DX36"/>
<dbReference type="SUPFAM" id="SSF51735">
    <property type="entry name" value="NAD(P)-binding Rossmann-fold domains"/>
    <property type="match status" value="1"/>
</dbReference>
<evidence type="ECO:0000313" key="2">
    <source>
        <dbReference type="EMBL" id="TBL80327.1"/>
    </source>
</evidence>
<gene>
    <name evidence="2" type="ORF">EYB31_07875</name>
</gene>
<dbReference type="InterPro" id="IPR000683">
    <property type="entry name" value="Gfo/Idh/MocA-like_OxRdtase_N"/>
</dbReference>
<dbReference type="RefSeq" id="WP_131012743.1">
    <property type="nucleotide sequence ID" value="NZ_SIRE01000005.1"/>
</dbReference>
<proteinExistence type="predicted"/>
<dbReference type="Gene3D" id="3.30.360.10">
    <property type="entry name" value="Dihydrodipicolinate Reductase, domain 2"/>
    <property type="match status" value="1"/>
</dbReference>
<dbReference type="OrthoDB" id="9781966at2"/>
<reference evidence="2 3" key="1">
    <citation type="submission" date="2019-02" db="EMBL/GenBank/DDBJ databases">
        <title>Paenibacillus sp. nov., isolated from surface-sterilized tissue of Thalictrum simplex L.</title>
        <authorList>
            <person name="Tuo L."/>
        </authorList>
    </citation>
    <scope>NUCLEOTIDE SEQUENCE [LARGE SCALE GENOMIC DNA]</scope>
    <source>
        <strain evidence="2 3">N2SHLJ1</strain>
    </source>
</reference>
<dbReference type="Proteomes" id="UP000293142">
    <property type="component" value="Unassembled WGS sequence"/>
</dbReference>
<feature type="domain" description="Gfo/Idh/MocA-like oxidoreductase N-terminal" evidence="1">
    <location>
        <begin position="7"/>
        <end position="129"/>
    </location>
</feature>
<keyword evidence="3" id="KW-1185">Reference proteome</keyword>
<dbReference type="GO" id="GO:0000166">
    <property type="term" value="F:nucleotide binding"/>
    <property type="evidence" value="ECO:0007669"/>
    <property type="project" value="InterPro"/>
</dbReference>
<comment type="caution">
    <text evidence="2">The sequence shown here is derived from an EMBL/GenBank/DDBJ whole genome shotgun (WGS) entry which is preliminary data.</text>
</comment>
<name>A0A4Q9DX36_9BACL</name>
<dbReference type="SUPFAM" id="SSF55347">
    <property type="entry name" value="Glyceraldehyde-3-phosphate dehydrogenase-like, C-terminal domain"/>
    <property type="match status" value="1"/>
</dbReference>
<dbReference type="Gene3D" id="3.40.50.720">
    <property type="entry name" value="NAD(P)-binding Rossmann-like Domain"/>
    <property type="match status" value="1"/>
</dbReference>
<dbReference type="Pfam" id="PF01408">
    <property type="entry name" value="GFO_IDH_MocA"/>
    <property type="match status" value="1"/>
</dbReference>
<dbReference type="InterPro" id="IPR052515">
    <property type="entry name" value="Gfo/Idh/MocA_Oxidoreductase"/>
</dbReference>
<accession>A0A4Q9DX36</accession>
<dbReference type="PANTHER" id="PTHR43249:SF1">
    <property type="entry name" value="D-GLUCOSIDE 3-DEHYDROGENASE"/>
    <property type="match status" value="1"/>
</dbReference>